<feature type="region of interest" description="Disordered" evidence="1">
    <location>
        <begin position="62"/>
        <end position="85"/>
    </location>
</feature>
<name>A0ABN7V549_GIGMA</name>
<evidence type="ECO:0000256" key="1">
    <source>
        <dbReference type="SAM" id="MobiDB-lite"/>
    </source>
</evidence>
<proteinExistence type="predicted"/>
<dbReference type="EMBL" id="CAJVQB010009040">
    <property type="protein sequence ID" value="CAG8725994.1"/>
    <property type="molecule type" value="Genomic_DNA"/>
</dbReference>
<accession>A0ABN7V549</accession>
<reference evidence="2 3" key="1">
    <citation type="submission" date="2021-06" db="EMBL/GenBank/DDBJ databases">
        <authorList>
            <person name="Kallberg Y."/>
            <person name="Tangrot J."/>
            <person name="Rosling A."/>
        </authorList>
    </citation>
    <scope>NUCLEOTIDE SEQUENCE [LARGE SCALE GENOMIC DNA]</scope>
    <source>
        <strain evidence="2 3">120-4 pot B 10/14</strain>
    </source>
</reference>
<gene>
    <name evidence="2" type="ORF">GMARGA_LOCUS13939</name>
</gene>
<sequence length="133" mass="14946">MTGLDEDARINSIKNNKLNMQNNVNMNSEIDGCKYIEIKSDEMIYSGDEIVKEKTTRNKLLNVSNDPISNNNGNKASGSRAREMDPVNGFYNKEYCYDKTDVEKNKVNASDFCHNELIVVADALLDIGVKMDA</sequence>
<evidence type="ECO:0000313" key="2">
    <source>
        <dbReference type="EMBL" id="CAG8725994.1"/>
    </source>
</evidence>
<feature type="compositionally biased region" description="Polar residues" evidence="1">
    <location>
        <begin position="62"/>
        <end position="77"/>
    </location>
</feature>
<dbReference type="Proteomes" id="UP000789901">
    <property type="component" value="Unassembled WGS sequence"/>
</dbReference>
<keyword evidence="3" id="KW-1185">Reference proteome</keyword>
<comment type="caution">
    <text evidence="2">The sequence shown here is derived from an EMBL/GenBank/DDBJ whole genome shotgun (WGS) entry which is preliminary data.</text>
</comment>
<organism evidence="2 3">
    <name type="scientific">Gigaspora margarita</name>
    <dbReference type="NCBI Taxonomy" id="4874"/>
    <lineage>
        <taxon>Eukaryota</taxon>
        <taxon>Fungi</taxon>
        <taxon>Fungi incertae sedis</taxon>
        <taxon>Mucoromycota</taxon>
        <taxon>Glomeromycotina</taxon>
        <taxon>Glomeromycetes</taxon>
        <taxon>Diversisporales</taxon>
        <taxon>Gigasporaceae</taxon>
        <taxon>Gigaspora</taxon>
    </lineage>
</organism>
<evidence type="ECO:0000313" key="3">
    <source>
        <dbReference type="Proteomes" id="UP000789901"/>
    </source>
</evidence>
<protein>
    <submittedName>
        <fullName evidence="2">15382_t:CDS:1</fullName>
    </submittedName>
</protein>